<sequence length="122" mass="12987">MKKSTVRLLARSIRPLCIAQATTNAGHVLSVCVAAHGDVLTLKATRDGQAVRALSVAFEGRKPVLDSTVSAIAARLINDLETFDRDAVETFADALIGGWDFDYSAYVGAALDRLAAAKLLTR</sequence>
<proteinExistence type="predicted"/>
<protein>
    <submittedName>
        <fullName evidence="1">Uncharacterized protein</fullName>
    </submittedName>
</protein>
<accession>A0A8S5TZ71</accession>
<dbReference type="EMBL" id="BK015962">
    <property type="protein sequence ID" value="DAF87508.1"/>
    <property type="molecule type" value="Genomic_DNA"/>
</dbReference>
<reference evidence="1" key="1">
    <citation type="journal article" date="2021" name="Proc. Natl. Acad. Sci. U.S.A.">
        <title>A Catalog of Tens of Thousands of Viruses from Human Metagenomes Reveals Hidden Associations with Chronic Diseases.</title>
        <authorList>
            <person name="Tisza M.J."/>
            <person name="Buck C.B."/>
        </authorList>
    </citation>
    <scope>NUCLEOTIDE SEQUENCE</scope>
    <source>
        <strain evidence="1">CtnPP24</strain>
    </source>
</reference>
<organism evidence="1">
    <name type="scientific">Siphoviridae sp. ctnPP24</name>
    <dbReference type="NCBI Taxonomy" id="2825662"/>
    <lineage>
        <taxon>Viruses</taxon>
        <taxon>Duplodnaviria</taxon>
        <taxon>Heunggongvirae</taxon>
        <taxon>Uroviricota</taxon>
        <taxon>Caudoviricetes</taxon>
    </lineage>
</organism>
<name>A0A8S5TZ71_9CAUD</name>
<evidence type="ECO:0000313" key="1">
    <source>
        <dbReference type="EMBL" id="DAF87508.1"/>
    </source>
</evidence>